<keyword evidence="3" id="KW-1185">Reference proteome</keyword>
<dbReference type="Proteomes" id="UP000648187">
    <property type="component" value="Unassembled WGS sequence"/>
</dbReference>
<organism evidence="2 3">
    <name type="scientific">Spodoptera exigua</name>
    <name type="common">Beet armyworm</name>
    <name type="synonym">Noctua fulgens</name>
    <dbReference type="NCBI Taxonomy" id="7107"/>
    <lineage>
        <taxon>Eukaryota</taxon>
        <taxon>Metazoa</taxon>
        <taxon>Ecdysozoa</taxon>
        <taxon>Arthropoda</taxon>
        <taxon>Hexapoda</taxon>
        <taxon>Insecta</taxon>
        <taxon>Pterygota</taxon>
        <taxon>Neoptera</taxon>
        <taxon>Endopterygota</taxon>
        <taxon>Lepidoptera</taxon>
        <taxon>Glossata</taxon>
        <taxon>Ditrysia</taxon>
        <taxon>Noctuoidea</taxon>
        <taxon>Noctuidae</taxon>
        <taxon>Amphipyrinae</taxon>
        <taxon>Spodoptera</taxon>
    </lineage>
</organism>
<keyword evidence="1" id="KW-0812">Transmembrane</keyword>
<evidence type="ECO:0000256" key="1">
    <source>
        <dbReference type="SAM" id="Phobius"/>
    </source>
</evidence>
<dbReference type="AlphaFoldDB" id="A0A835G6C9"/>
<protein>
    <recommendedName>
        <fullName evidence="4">Cuticular protein CPH</fullName>
    </recommendedName>
</protein>
<dbReference type="EMBL" id="JACKWZ010000378">
    <property type="protein sequence ID" value="KAF9408512.1"/>
    <property type="molecule type" value="Genomic_DNA"/>
</dbReference>
<keyword evidence="1" id="KW-1133">Transmembrane helix</keyword>
<feature type="transmembrane region" description="Helical" evidence="1">
    <location>
        <begin position="352"/>
        <end position="374"/>
    </location>
</feature>
<reference evidence="2" key="1">
    <citation type="submission" date="2020-08" db="EMBL/GenBank/DDBJ databases">
        <title>Spodoptera exigua strain:BAW_Kor-Di-RS1 Genome sequencing and assembly.</title>
        <authorList>
            <person name="Kim J."/>
            <person name="Nam H.Y."/>
            <person name="Kwon M."/>
            <person name="Choi J.H."/>
            <person name="Cho S.R."/>
            <person name="Kim G.-H."/>
        </authorList>
    </citation>
    <scope>NUCLEOTIDE SEQUENCE</scope>
    <source>
        <strain evidence="2">BAW_Kor-Di-RS1</strain>
        <tissue evidence="2">Whole-body</tissue>
    </source>
</reference>
<evidence type="ECO:0008006" key="4">
    <source>
        <dbReference type="Google" id="ProtNLM"/>
    </source>
</evidence>
<gene>
    <name evidence="2" type="ORF">HW555_011822</name>
</gene>
<comment type="caution">
    <text evidence="2">The sequence shown here is derived from an EMBL/GenBank/DDBJ whole genome shotgun (WGS) entry which is preliminary data.</text>
</comment>
<name>A0A835G6C9_SPOEX</name>
<proteinExistence type="predicted"/>
<evidence type="ECO:0000313" key="2">
    <source>
        <dbReference type="EMBL" id="KAF9408512.1"/>
    </source>
</evidence>
<sequence length="502" mass="52543">MVALADPERQYHNAYVYCFIFHHFIYQNIKYHSSYAALRKPDAVLMIWQALMGVSLDEKVSVFIKIFESKLALSVKPLRTLLLAPAPPHGPFLSTGDLQPTPSCIFADVTKKTTQTTMYKLVVLSCVLALAAAKPSGLGPLGLGFGHLGLGLGAPWGLGAHLAGPVVAPVAAPVLAAPVAHAPAVGVAGPAVVAAPLGGAAHNYRGPVSLAPGQPASILAQDGRPLDTLSVNADRAVHYTARAVDHATAAHGHLLGKRSAPLLGAAWSHVARIDVPALAPAHLAIPAAAHLGWRAPVAPLALGHLGHAGAWGPHCLVYSTIYLPIYIKRLSRHKCISASELRYNTDLSTHNMLKLVVLSCLVAAAAAGALLPYAPLAYSAPFAYAAPVLAPYAPNYRGPLSLAPGQPANILAADGRPLDTLDVNLDRSAHYTAKALDNAGIHLLKKRSAPIIAPISRVAVAAPLVHSYAAPLAYSAPLYSSRLAVAPYNYGYAAAPIAHYWK</sequence>
<keyword evidence="1" id="KW-0472">Membrane</keyword>
<accession>A0A835G6C9</accession>
<evidence type="ECO:0000313" key="3">
    <source>
        <dbReference type="Proteomes" id="UP000648187"/>
    </source>
</evidence>